<dbReference type="Gene3D" id="3.30.1330.90">
    <property type="entry name" value="D-3-phosphoglycerate dehydrogenase, domain 3"/>
    <property type="match status" value="1"/>
</dbReference>
<dbReference type="OrthoDB" id="7437at2157"/>
<dbReference type="FunFam" id="3.30.1330.90:FF:000003">
    <property type="entry name" value="D-3-phosphoglycerate dehydrogenase"/>
    <property type="match status" value="1"/>
</dbReference>
<evidence type="ECO:0000256" key="5">
    <source>
        <dbReference type="ARBA" id="ARBA00023002"/>
    </source>
</evidence>
<dbReference type="EMBL" id="CP005290">
    <property type="protein sequence ID" value="AGK60773.1"/>
    <property type="molecule type" value="Genomic_DNA"/>
</dbReference>
<dbReference type="SUPFAM" id="SSF52283">
    <property type="entry name" value="Formate/glycerate dehydrogenase catalytic domain-like"/>
    <property type="match status" value="1"/>
</dbReference>
<dbReference type="PROSITE" id="PS51671">
    <property type="entry name" value="ACT"/>
    <property type="match status" value="1"/>
</dbReference>
<dbReference type="PANTHER" id="PTHR42938">
    <property type="entry name" value="FORMATE DEHYDROGENASE 1"/>
    <property type="match status" value="1"/>
</dbReference>
<dbReference type="AlphaFoldDB" id="N0BCN5"/>
<dbReference type="Gene3D" id="3.40.50.720">
    <property type="entry name" value="NAD(P)-binding Rossmann-like Domain"/>
    <property type="match status" value="2"/>
</dbReference>
<dbReference type="InterPro" id="IPR029009">
    <property type="entry name" value="ASB_dom_sf"/>
</dbReference>
<dbReference type="PROSITE" id="PS00671">
    <property type="entry name" value="D_2_HYDROXYACID_DH_3"/>
    <property type="match status" value="1"/>
</dbReference>
<dbReference type="STRING" id="387631.Asulf_00760"/>
<dbReference type="KEGG" id="ast:Asulf_00760"/>
<comment type="similarity">
    <text evidence="2 9">Belongs to the D-isomer specific 2-hydroxyacid dehydrogenase family.</text>
</comment>
<dbReference type="GO" id="GO:0004617">
    <property type="term" value="F:phosphoglycerate dehydrogenase activity"/>
    <property type="evidence" value="ECO:0007669"/>
    <property type="project" value="UniProtKB-UniRule"/>
</dbReference>
<evidence type="ECO:0000256" key="3">
    <source>
        <dbReference type="ARBA" id="ARBA00013143"/>
    </source>
</evidence>
<evidence type="ECO:0000256" key="1">
    <source>
        <dbReference type="ARBA" id="ARBA00005216"/>
    </source>
</evidence>
<dbReference type="Pfam" id="PF02826">
    <property type="entry name" value="2-Hacid_dh_C"/>
    <property type="match status" value="1"/>
</dbReference>
<dbReference type="FunFam" id="3.40.50.720:FF:000021">
    <property type="entry name" value="D-3-phosphoglycerate dehydrogenase"/>
    <property type="match status" value="1"/>
</dbReference>
<keyword evidence="5 9" id="KW-0560">Oxidoreductase</keyword>
<evidence type="ECO:0000256" key="6">
    <source>
        <dbReference type="ARBA" id="ARBA00023027"/>
    </source>
</evidence>
<dbReference type="UniPathway" id="UPA00135">
    <property type="reaction ID" value="UER00196"/>
</dbReference>
<evidence type="ECO:0000259" key="10">
    <source>
        <dbReference type="PROSITE" id="PS51671"/>
    </source>
</evidence>
<dbReference type="InterPro" id="IPR002912">
    <property type="entry name" value="ACT_dom"/>
</dbReference>
<dbReference type="InterPro" id="IPR045865">
    <property type="entry name" value="ACT-like_dom_sf"/>
</dbReference>
<dbReference type="RefSeq" id="WP_015590372.1">
    <property type="nucleotide sequence ID" value="NC_021169.1"/>
</dbReference>
<dbReference type="eggNOG" id="arCOG01754">
    <property type="taxonomic scope" value="Archaea"/>
</dbReference>
<dbReference type="Pfam" id="PF00389">
    <property type="entry name" value="2-Hacid_dh"/>
    <property type="match status" value="1"/>
</dbReference>
<organism evidence="11 12">
    <name type="scientific">Archaeoglobus sulfaticallidus PM70-1</name>
    <dbReference type="NCBI Taxonomy" id="387631"/>
    <lineage>
        <taxon>Archaea</taxon>
        <taxon>Methanobacteriati</taxon>
        <taxon>Methanobacteriota</taxon>
        <taxon>Archaeoglobi</taxon>
        <taxon>Archaeoglobales</taxon>
        <taxon>Archaeoglobaceae</taxon>
        <taxon>Archaeoglobus</taxon>
    </lineage>
</organism>
<dbReference type="NCBIfam" id="TIGR01327">
    <property type="entry name" value="PGDH"/>
    <property type="match status" value="1"/>
</dbReference>
<keyword evidence="9" id="KW-0028">Amino-acid biosynthesis</keyword>
<evidence type="ECO:0000313" key="11">
    <source>
        <dbReference type="EMBL" id="AGK60773.1"/>
    </source>
</evidence>
<evidence type="ECO:0000313" key="12">
    <source>
        <dbReference type="Proteomes" id="UP000013307"/>
    </source>
</evidence>
<dbReference type="Pfam" id="PF19304">
    <property type="entry name" value="PGDH_inter"/>
    <property type="match status" value="1"/>
</dbReference>
<dbReference type="SUPFAM" id="SSF55021">
    <property type="entry name" value="ACT-like"/>
    <property type="match status" value="1"/>
</dbReference>
<keyword evidence="7 9" id="KW-0718">Serine biosynthesis</keyword>
<sequence length="526" mass="57414">MKVLVSDPIPDEAIAMMKNAGIDVDVMTSLSQEDLIKVIPDYDGLIVRSGTKVTAEVIEAAKNLRIIGRAGAGVDNIDIKKATEKGIVVVNAPGGNSVSTAELAIAMIFAVARKIPQADRSVKEGKWERKKFIGTELRGKTLGVIGLGRVGYEVAKRAKMLEMHVLAYDPYISEEKAKEIGVEILPFEDVLRKSDFITIHVPKTKETVGMFSKREFELMKDGAYIINCARGGIVDEKALYESLINGKLAGAGLDVYENEPPGDNPLLKLDNVVTTPHIGASTKEAQISVGLTIAGEIINFSKGLPARNAVNLPSLEPTAYEKIMPYMLLAEKMGRIASARLGNVIKAVRITYKGEISGYETDYITRSFLMGLLGEILGSNINLVSCVPVARERKIRIEESKSETSEYYSSILEVYAEGDEKSITLEGTCFGKDDYRILKIDRYKVDFIPKGNYIISLHEDKPGVIGRVGTLFGENNINIAGMIVGRHGGKGGIQLMLLLVDDVPSKDVLEQMVKLDGIIDATYIEL</sequence>
<comment type="catalytic activity">
    <reaction evidence="8 9">
        <text>(2R)-3-phosphoglycerate + NAD(+) = 3-phosphooxypyruvate + NADH + H(+)</text>
        <dbReference type="Rhea" id="RHEA:12641"/>
        <dbReference type="ChEBI" id="CHEBI:15378"/>
        <dbReference type="ChEBI" id="CHEBI:18110"/>
        <dbReference type="ChEBI" id="CHEBI:57540"/>
        <dbReference type="ChEBI" id="CHEBI:57945"/>
        <dbReference type="ChEBI" id="CHEBI:58272"/>
        <dbReference type="EC" id="1.1.1.95"/>
    </reaction>
</comment>
<dbReference type="PROSITE" id="PS00670">
    <property type="entry name" value="D_2_HYDROXYACID_DH_2"/>
    <property type="match status" value="1"/>
</dbReference>
<evidence type="ECO:0000256" key="2">
    <source>
        <dbReference type="ARBA" id="ARBA00005854"/>
    </source>
</evidence>
<dbReference type="PANTHER" id="PTHR42938:SF47">
    <property type="entry name" value="HYDROXYPYRUVATE REDUCTASE"/>
    <property type="match status" value="1"/>
</dbReference>
<dbReference type="Gene3D" id="3.30.70.260">
    <property type="match status" value="1"/>
</dbReference>
<gene>
    <name evidence="11" type="ORF">Asulf_00760</name>
</gene>
<protein>
    <recommendedName>
        <fullName evidence="4 9">D-3-phosphoglycerate dehydrogenase</fullName>
        <ecNumber evidence="3 9">1.1.1.95</ecNumber>
    </recommendedName>
</protein>
<dbReference type="CDD" id="cd12173">
    <property type="entry name" value="PGDH_4"/>
    <property type="match status" value="1"/>
</dbReference>
<dbReference type="GO" id="GO:0051287">
    <property type="term" value="F:NAD binding"/>
    <property type="evidence" value="ECO:0007669"/>
    <property type="project" value="UniProtKB-UniRule"/>
</dbReference>
<dbReference type="InterPro" id="IPR006139">
    <property type="entry name" value="D-isomer_2_OHA_DH_cat_dom"/>
</dbReference>
<name>N0BCN5_9EURY</name>
<dbReference type="PROSITE" id="PS00065">
    <property type="entry name" value="D_2_HYDROXYACID_DH_1"/>
    <property type="match status" value="1"/>
</dbReference>
<dbReference type="InterPro" id="IPR045626">
    <property type="entry name" value="PGDH_ASB_dom"/>
</dbReference>
<dbReference type="GeneID" id="15392401"/>
<keyword evidence="12" id="KW-1185">Reference proteome</keyword>
<evidence type="ECO:0000256" key="8">
    <source>
        <dbReference type="ARBA" id="ARBA00048731"/>
    </source>
</evidence>
<dbReference type="Pfam" id="PF01842">
    <property type="entry name" value="ACT"/>
    <property type="match status" value="1"/>
</dbReference>
<reference evidence="11 12" key="1">
    <citation type="journal article" date="2013" name="Genome Announc.">
        <title>Complete Genome Sequence of the Thermophilic and Facultatively Chemolithoautotrophic Sulfate Reducer Archaeoglobus sulfaticallidus Strain PM70-1T.</title>
        <authorList>
            <person name="Stokke R."/>
            <person name="Hocking W.P."/>
            <person name="Steinsbu B.O."/>
            <person name="Steen I.H."/>
        </authorList>
    </citation>
    <scope>NUCLEOTIDE SEQUENCE [LARGE SCALE GENOMIC DNA]</scope>
    <source>
        <strain evidence="11">PM70-1</strain>
    </source>
</reference>
<proteinExistence type="inferred from homology"/>
<evidence type="ECO:0000256" key="4">
    <source>
        <dbReference type="ARBA" id="ARBA00021582"/>
    </source>
</evidence>
<dbReference type="InterPro" id="IPR029752">
    <property type="entry name" value="D-isomer_DH_CS1"/>
</dbReference>
<evidence type="ECO:0000256" key="9">
    <source>
        <dbReference type="RuleBase" id="RU363003"/>
    </source>
</evidence>
<dbReference type="InterPro" id="IPR029753">
    <property type="entry name" value="D-isomer_DH_CS"/>
</dbReference>
<dbReference type="InterPro" id="IPR036291">
    <property type="entry name" value="NAD(P)-bd_dom_sf"/>
</dbReference>
<dbReference type="SUPFAM" id="SSF143548">
    <property type="entry name" value="Serine metabolism enzymes domain"/>
    <property type="match status" value="1"/>
</dbReference>
<accession>N0BCN5</accession>
<dbReference type="SUPFAM" id="SSF51735">
    <property type="entry name" value="NAD(P)-binding Rossmann-fold domains"/>
    <property type="match status" value="1"/>
</dbReference>
<dbReference type="CDD" id="cd04902">
    <property type="entry name" value="ACT_3PGDH-xct"/>
    <property type="match status" value="1"/>
</dbReference>
<dbReference type="InterPro" id="IPR006140">
    <property type="entry name" value="D-isomer_DH_NAD-bd"/>
</dbReference>
<dbReference type="GO" id="GO:0006564">
    <property type="term" value="P:L-serine biosynthetic process"/>
    <property type="evidence" value="ECO:0007669"/>
    <property type="project" value="UniProtKB-UniRule"/>
</dbReference>
<dbReference type="Proteomes" id="UP000013307">
    <property type="component" value="Chromosome"/>
</dbReference>
<keyword evidence="6 9" id="KW-0520">NAD</keyword>
<evidence type="ECO:0000256" key="7">
    <source>
        <dbReference type="ARBA" id="ARBA00023299"/>
    </source>
</evidence>
<feature type="domain" description="ACT" evidence="10">
    <location>
        <begin position="453"/>
        <end position="526"/>
    </location>
</feature>
<dbReference type="EC" id="1.1.1.95" evidence="3 9"/>
<dbReference type="HOGENOM" id="CLU_019796_8_1_2"/>
<comment type="pathway">
    <text evidence="1 9">Amino-acid biosynthesis; L-serine biosynthesis; L-serine from 3-phospho-D-glycerate: step 1/3.</text>
</comment>
<dbReference type="InterPro" id="IPR006236">
    <property type="entry name" value="PGDH"/>
</dbReference>